<dbReference type="AlphaFoldDB" id="A0A2N0WJJ1"/>
<gene>
    <name evidence="1" type="ORF">CW311_03245</name>
</gene>
<dbReference type="Gene3D" id="1.10.10.410">
    <property type="match status" value="1"/>
</dbReference>
<accession>A0A2N0WJJ1</accession>
<proteinExistence type="predicted"/>
<comment type="caution">
    <text evidence="1">The sequence shown here is derived from an EMBL/GenBank/DDBJ whole genome shotgun (WGS) entry which is preliminary data.</text>
</comment>
<evidence type="ECO:0000313" key="1">
    <source>
        <dbReference type="EMBL" id="PKF36317.1"/>
    </source>
</evidence>
<reference evidence="1 2" key="1">
    <citation type="submission" date="2017-12" db="EMBL/GenBank/DDBJ databases">
        <title>Draft Genome sequences of multiple microbial strains isolated from spacecraft associated surfaces.</title>
        <authorList>
            <person name="Seuylemezian A."/>
            <person name="Vaishampayan P."/>
            <person name="Venkateswaran K."/>
        </authorList>
    </citation>
    <scope>NUCLEOTIDE SEQUENCE [LARGE SCALE GENOMIC DNA]</scope>
    <source>
        <strain evidence="1 2">2P01AA</strain>
    </source>
</reference>
<dbReference type="InterPro" id="IPR023168">
    <property type="entry name" value="GatB_Yqey_C_2"/>
</dbReference>
<evidence type="ECO:0000313" key="2">
    <source>
        <dbReference type="Proteomes" id="UP000233553"/>
    </source>
</evidence>
<dbReference type="EMBL" id="PISJ01000003">
    <property type="protein sequence ID" value="PKF36317.1"/>
    <property type="molecule type" value="Genomic_DNA"/>
</dbReference>
<organism evidence="1 2">
    <name type="scientific">Acinetobacter proteolyticus</name>
    <dbReference type="NCBI Taxonomy" id="1776741"/>
    <lineage>
        <taxon>Bacteria</taxon>
        <taxon>Pseudomonadati</taxon>
        <taxon>Pseudomonadota</taxon>
        <taxon>Gammaproteobacteria</taxon>
        <taxon>Moraxellales</taxon>
        <taxon>Moraxellaceae</taxon>
        <taxon>Acinetobacter</taxon>
    </lineage>
</organism>
<sequence>MEKTCNYLIVQIMKASKGKAHPTQMNELIN</sequence>
<name>A0A2N0WJJ1_9GAMM</name>
<dbReference type="Proteomes" id="UP000233553">
    <property type="component" value="Unassembled WGS sequence"/>
</dbReference>
<protein>
    <submittedName>
        <fullName evidence="1">Uncharacterized protein</fullName>
    </submittedName>
</protein>